<dbReference type="PANTHER" id="PTHR28635:SF1">
    <property type="entry name" value="TRANSMEMBRANE INNER EAR EXPRESSED PROTEIN"/>
    <property type="match status" value="1"/>
</dbReference>
<gene>
    <name evidence="2" type="ORF">DdX_07773</name>
</gene>
<protein>
    <submittedName>
        <fullName evidence="2">TMIE protein domain-containing protein</fullName>
    </submittedName>
</protein>
<dbReference type="PANTHER" id="PTHR28635">
    <property type="entry name" value="TRANSMEMBRANE INNER EAR EXPRESSED PROTEIN"/>
    <property type="match status" value="1"/>
</dbReference>
<feature type="transmembrane region" description="Helical" evidence="1">
    <location>
        <begin position="19"/>
        <end position="41"/>
    </location>
</feature>
<sequence>MHDEGIAALDQYVAPGMRLWMLIGLVSGVLLIMVVIVCCFIKIRIPRTKRQIELIAAQRKMRKAQAANPPIGGAYPEHDNVEHRQTIVMNSLSRPIQGTTVMKKENFQPLASRSIPV</sequence>
<evidence type="ECO:0000313" key="3">
    <source>
        <dbReference type="Proteomes" id="UP001201812"/>
    </source>
</evidence>
<evidence type="ECO:0000256" key="1">
    <source>
        <dbReference type="SAM" id="Phobius"/>
    </source>
</evidence>
<dbReference type="InterPro" id="IPR032006">
    <property type="entry name" value="TMIE"/>
</dbReference>
<comment type="caution">
    <text evidence="2">The sequence shown here is derived from an EMBL/GenBank/DDBJ whole genome shotgun (WGS) entry which is preliminary data.</text>
</comment>
<evidence type="ECO:0000313" key="2">
    <source>
        <dbReference type="EMBL" id="KAI1715457.1"/>
    </source>
</evidence>
<reference evidence="2" key="1">
    <citation type="submission" date="2022-01" db="EMBL/GenBank/DDBJ databases">
        <title>Genome Sequence Resource for Two Populations of Ditylenchus destructor, the Migratory Endoparasitic Phytonematode.</title>
        <authorList>
            <person name="Zhang H."/>
            <person name="Lin R."/>
            <person name="Xie B."/>
        </authorList>
    </citation>
    <scope>NUCLEOTIDE SEQUENCE</scope>
    <source>
        <strain evidence="2">BazhouSP</strain>
    </source>
</reference>
<accession>A0AAD4N6M7</accession>
<dbReference type="AlphaFoldDB" id="A0AAD4N6M7"/>
<keyword evidence="1" id="KW-1133">Transmembrane helix</keyword>
<dbReference type="Proteomes" id="UP001201812">
    <property type="component" value="Unassembled WGS sequence"/>
</dbReference>
<name>A0AAD4N6M7_9BILA</name>
<organism evidence="2 3">
    <name type="scientific">Ditylenchus destructor</name>
    <dbReference type="NCBI Taxonomy" id="166010"/>
    <lineage>
        <taxon>Eukaryota</taxon>
        <taxon>Metazoa</taxon>
        <taxon>Ecdysozoa</taxon>
        <taxon>Nematoda</taxon>
        <taxon>Chromadorea</taxon>
        <taxon>Rhabditida</taxon>
        <taxon>Tylenchina</taxon>
        <taxon>Tylenchomorpha</taxon>
        <taxon>Sphaerularioidea</taxon>
        <taxon>Anguinidae</taxon>
        <taxon>Anguininae</taxon>
        <taxon>Ditylenchus</taxon>
    </lineage>
</organism>
<dbReference type="EMBL" id="JAKKPZ010000011">
    <property type="protein sequence ID" value="KAI1715457.1"/>
    <property type="molecule type" value="Genomic_DNA"/>
</dbReference>
<keyword evidence="1" id="KW-0812">Transmembrane</keyword>
<keyword evidence="3" id="KW-1185">Reference proteome</keyword>
<keyword evidence="1" id="KW-0472">Membrane</keyword>
<proteinExistence type="predicted"/>
<dbReference type="Pfam" id="PF16038">
    <property type="entry name" value="TMIE"/>
    <property type="match status" value="1"/>
</dbReference>